<comment type="similarity">
    <text evidence="6">Belongs to the methyl-accepting chemotaxis (MCP) protein family.</text>
</comment>
<dbReference type="PANTHER" id="PTHR32089">
    <property type="entry name" value="METHYL-ACCEPTING CHEMOTAXIS PROTEIN MCPB"/>
    <property type="match status" value="1"/>
</dbReference>
<dbReference type="Pfam" id="PF17201">
    <property type="entry name" value="Cache_3-Cache_2"/>
    <property type="match status" value="1"/>
</dbReference>
<dbReference type="SUPFAM" id="SSF103190">
    <property type="entry name" value="Sensory domain-like"/>
    <property type="match status" value="1"/>
</dbReference>
<organism evidence="10 11">
    <name type="scientific">Pseudobowmanella zhangzhouensis</name>
    <dbReference type="NCBI Taxonomy" id="1537679"/>
    <lineage>
        <taxon>Bacteria</taxon>
        <taxon>Pseudomonadati</taxon>
        <taxon>Pseudomonadota</taxon>
        <taxon>Gammaproteobacteria</taxon>
        <taxon>Alteromonadales</taxon>
        <taxon>Alteromonadaceae</taxon>
    </lineage>
</organism>
<dbReference type="InterPro" id="IPR003660">
    <property type="entry name" value="HAMP_dom"/>
</dbReference>
<dbReference type="EMBL" id="JBHSUS010000001">
    <property type="protein sequence ID" value="MFC6441255.1"/>
    <property type="molecule type" value="Genomic_DNA"/>
</dbReference>
<dbReference type="InterPro" id="IPR004089">
    <property type="entry name" value="MCPsignal_dom"/>
</dbReference>
<evidence type="ECO:0000256" key="3">
    <source>
        <dbReference type="ARBA" id="ARBA00022989"/>
    </source>
</evidence>
<keyword evidence="2" id="KW-0812">Transmembrane</keyword>
<keyword evidence="3" id="KW-1133">Transmembrane helix</keyword>
<dbReference type="CDD" id="cd11386">
    <property type="entry name" value="MCP_signal"/>
    <property type="match status" value="1"/>
</dbReference>
<evidence type="ECO:0000259" key="9">
    <source>
        <dbReference type="PROSITE" id="PS50885"/>
    </source>
</evidence>
<sequence>MTVQKKFLLAVAGFVVVLGIFLVILTVQTAVQNTDSQLDKDVRYSESKVRGVLQVTDSIMRERVQNAMRLLKIQGNAIGNPSQGATVDVNGTPAPQLFLGDSPQANQFQLVDGLTDIMGGTATLFSRSGDDFIRVSTNVMREGKRAIGTKLAPNGKAMAAIRQGQAYYGEVDILGNPYLTGYEPMFDANNNVIGIWYVGYSADLKVLADAIENMRVLEQGFVALRDGKGNIRLHSRHIPNETINQIVSQPGDDWDVKIIPFNEWGYDIVIATSLQEVDGYFWQGVLAGIIKVVIAGALMLGGVYLLVNKLVGAPLAEYIQTVNHLADGEGDLTIRFNATRSDELGQMARGFDKLIERLQRTITESKQTSEQVYQAALTLDKNVSAALTAINQQTQQTEQSAAAVHEMSSSAQGVADNAARAEQAANQARSDAEKTVSVLQKTIQDIHAQSNAMQSSVQVISELANASEDISAVLEVIRNIAEQTNLLALNAAIEAARAGEQGRGFAVVADEVRSLASRTQTSTEEIRDMIERLQRGGRSASTLMEENKVRAEQNALATEQAGGALDEVLSSVQTISTYNSEIASAADEQKQVTSSISQSFEAIQMASRANQDSAKNTAQACQNLRELSERLRKELAYYKV</sequence>
<evidence type="ECO:0000256" key="7">
    <source>
        <dbReference type="PROSITE-ProRule" id="PRU00284"/>
    </source>
</evidence>
<evidence type="ECO:0000256" key="6">
    <source>
        <dbReference type="ARBA" id="ARBA00029447"/>
    </source>
</evidence>
<dbReference type="SMART" id="SM00283">
    <property type="entry name" value="MA"/>
    <property type="match status" value="1"/>
</dbReference>
<evidence type="ECO:0000256" key="1">
    <source>
        <dbReference type="ARBA" id="ARBA00004141"/>
    </source>
</evidence>
<feature type="domain" description="HAMP" evidence="9">
    <location>
        <begin position="309"/>
        <end position="363"/>
    </location>
</feature>
<evidence type="ECO:0000313" key="11">
    <source>
        <dbReference type="Proteomes" id="UP001596364"/>
    </source>
</evidence>
<dbReference type="PROSITE" id="PS50111">
    <property type="entry name" value="CHEMOTAXIS_TRANSDUC_2"/>
    <property type="match status" value="1"/>
</dbReference>
<dbReference type="InterPro" id="IPR029151">
    <property type="entry name" value="Sensor-like_sf"/>
</dbReference>
<proteinExistence type="inferred from homology"/>
<name>A0ABW1XMU1_9ALTE</name>
<evidence type="ECO:0000259" key="8">
    <source>
        <dbReference type="PROSITE" id="PS50111"/>
    </source>
</evidence>
<gene>
    <name evidence="10" type="ORF">ACFP85_13970</name>
</gene>
<accession>A0ABW1XMU1</accession>
<feature type="domain" description="Methyl-accepting transducer" evidence="8">
    <location>
        <begin position="368"/>
        <end position="604"/>
    </location>
</feature>
<protein>
    <submittedName>
        <fullName evidence="10">Methyl-accepting chemotaxis protein</fullName>
    </submittedName>
</protein>
<dbReference type="PANTHER" id="PTHR32089:SF119">
    <property type="entry name" value="METHYL-ACCEPTING CHEMOTAXIS PROTEIN CTPL"/>
    <property type="match status" value="1"/>
</dbReference>
<dbReference type="Pfam" id="PF00672">
    <property type="entry name" value="HAMP"/>
    <property type="match status" value="1"/>
</dbReference>
<dbReference type="Pfam" id="PF00015">
    <property type="entry name" value="MCPsignal"/>
    <property type="match status" value="1"/>
</dbReference>
<comment type="caution">
    <text evidence="10">The sequence shown here is derived from an EMBL/GenBank/DDBJ whole genome shotgun (WGS) entry which is preliminary data.</text>
</comment>
<dbReference type="RefSeq" id="WP_131258414.1">
    <property type="nucleotide sequence ID" value="NZ_JBHSUS010000001.1"/>
</dbReference>
<keyword evidence="11" id="KW-1185">Reference proteome</keyword>
<dbReference type="Proteomes" id="UP001596364">
    <property type="component" value="Unassembled WGS sequence"/>
</dbReference>
<evidence type="ECO:0000256" key="2">
    <source>
        <dbReference type="ARBA" id="ARBA00022692"/>
    </source>
</evidence>
<reference evidence="11" key="1">
    <citation type="journal article" date="2019" name="Int. J. Syst. Evol. Microbiol.">
        <title>The Global Catalogue of Microorganisms (GCM) 10K type strain sequencing project: providing services to taxonomists for standard genome sequencing and annotation.</title>
        <authorList>
            <consortium name="The Broad Institute Genomics Platform"/>
            <consortium name="The Broad Institute Genome Sequencing Center for Infectious Disease"/>
            <person name="Wu L."/>
            <person name="Ma J."/>
        </authorList>
    </citation>
    <scope>NUCLEOTIDE SEQUENCE [LARGE SCALE GENOMIC DNA]</scope>
    <source>
        <strain evidence="11">CGMCC 1.16031</strain>
    </source>
</reference>
<comment type="subcellular location">
    <subcellularLocation>
        <location evidence="1">Membrane</location>
        <topology evidence="1">Multi-pass membrane protein</topology>
    </subcellularLocation>
</comment>
<keyword evidence="4" id="KW-0472">Membrane</keyword>
<dbReference type="SUPFAM" id="SSF58104">
    <property type="entry name" value="Methyl-accepting chemotaxis protein (MCP) signaling domain"/>
    <property type="match status" value="1"/>
</dbReference>
<dbReference type="InterPro" id="IPR033462">
    <property type="entry name" value="Cache_3-Cache_2"/>
</dbReference>
<evidence type="ECO:0000313" key="10">
    <source>
        <dbReference type="EMBL" id="MFC6441255.1"/>
    </source>
</evidence>
<dbReference type="CDD" id="cd06225">
    <property type="entry name" value="HAMP"/>
    <property type="match status" value="1"/>
</dbReference>
<evidence type="ECO:0000256" key="5">
    <source>
        <dbReference type="ARBA" id="ARBA00023224"/>
    </source>
</evidence>
<keyword evidence="5 7" id="KW-0807">Transducer</keyword>
<dbReference type="PROSITE" id="PS50885">
    <property type="entry name" value="HAMP"/>
    <property type="match status" value="1"/>
</dbReference>
<dbReference type="Gene3D" id="1.10.287.950">
    <property type="entry name" value="Methyl-accepting chemotaxis protein"/>
    <property type="match status" value="1"/>
</dbReference>
<dbReference type="SMART" id="SM00304">
    <property type="entry name" value="HAMP"/>
    <property type="match status" value="1"/>
</dbReference>
<evidence type="ECO:0000256" key="4">
    <source>
        <dbReference type="ARBA" id="ARBA00023136"/>
    </source>
</evidence>